<gene>
    <name evidence="1" type="ORF">RDI58_007071</name>
</gene>
<name>A0AAN8YLS6_SOLBU</name>
<dbReference type="AlphaFoldDB" id="A0AAN8YLS6"/>
<evidence type="ECO:0000313" key="1">
    <source>
        <dbReference type="EMBL" id="KAK6793618.1"/>
    </source>
</evidence>
<evidence type="ECO:0000313" key="2">
    <source>
        <dbReference type="Proteomes" id="UP001371456"/>
    </source>
</evidence>
<protein>
    <submittedName>
        <fullName evidence="1">Uncharacterized protein</fullName>
    </submittedName>
</protein>
<reference evidence="1 2" key="1">
    <citation type="submission" date="2024-02" db="EMBL/GenBank/DDBJ databases">
        <title>de novo genome assembly of Solanum bulbocastanum strain 11H21.</title>
        <authorList>
            <person name="Hosaka A.J."/>
        </authorList>
    </citation>
    <scope>NUCLEOTIDE SEQUENCE [LARGE SCALE GENOMIC DNA]</scope>
    <source>
        <tissue evidence="1">Young leaves</tissue>
    </source>
</reference>
<dbReference type="EMBL" id="JBANQN010000003">
    <property type="protein sequence ID" value="KAK6793618.1"/>
    <property type="molecule type" value="Genomic_DNA"/>
</dbReference>
<keyword evidence="2" id="KW-1185">Reference proteome</keyword>
<accession>A0AAN8YLS6</accession>
<organism evidence="1 2">
    <name type="scientific">Solanum bulbocastanum</name>
    <name type="common">Wild potato</name>
    <dbReference type="NCBI Taxonomy" id="147425"/>
    <lineage>
        <taxon>Eukaryota</taxon>
        <taxon>Viridiplantae</taxon>
        <taxon>Streptophyta</taxon>
        <taxon>Embryophyta</taxon>
        <taxon>Tracheophyta</taxon>
        <taxon>Spermatophyta</taxon>
        <taxon>Magnoliopsida</taxon>
        <taxon>eudicotyledons</taxon>
        <taxon>Gunneridae</taxon>
        <taxon>Pentapetalae</taxon>
        <taxon>asterids</taxon>
        <taxon>lamiids</taxon>
        <taxon>Solanales</taxon>
        <taxon>Solanaceae</taxon>
        <taxon>Solanoideae</taxon>
        <taxon>Solaneae</taxon>
        <taxon>Solanum</taxon>
    </lineage>
</organism>
<dbReference type="Proteomes" id="UP001371456">
    <property type="component" value="Unassembled WGS sequence"/>
</dbReference>
<comment type="caution">
    <text evidence="1">The sequence shown here is derived from an EMBL/GenBank/DDBJ whole genome shotgun (WGS) entry which is preliminary data.</text>
</comment>
<sequence>MARGRKKKEAIKLVVTPERKENTYLGIT</sequence>
<proteinExistence type="predicted"/>